<dbReference type="InterPro" id="IPR006015">
    <property type="entry name" value="Universal_stress_UspA"/>
</dbReference>
<dbReference type="PRINTS" id="PR01438">
    <property type="entry name" value="UNVRSLSTRESS"/>
</dbReference>
<dbReference type="RefSeq" id="WP_155456533.1">
    <property type="nucleotide sequence ID" value="NZ_WNKX01000024.1"/>
</dbReference>
<comment type="caution">
    <text evidence="3">The sequence shown here is derived from an EMBL/GenBank/DDBJ whole genome shotgun (WGS) entry which is preliminary data.</text>
</comment>
<dbReference type="Proteomes" id="UP000472320">
    <property type="component" value="Unassembled WGS sequence"/>
</dbReference>
<proteinExistence type="inferred from homology"/>
<dbReference type="InterPro" id="IPR006016">
    <property type="entry name" value="UspA"/>
</dbReference>
<reference evidence="3 4" key="1">
    <citation type="submission" date="2019-11" db="EMBL/GenBank/DDBJ databases">
        <title>Type strains purchased from KCTC, JCM and DSMZ.</title>
        <authorList>
            <person name="Lu H."/>
        </authorList>
    </citation>
    <scope>NUCLEOTIDE SEQUENCE [LARGE SCALE GENOMIC DNA]</scope>
    <source>
        <strain evidence="3 4">JCM 31587</strain>
    </source>
</reference>
<dbReference type="AlphaFoldDB" id="A0A6L6QNG4"/>
<dbReference type="Pfam" id="PF00582">
    <property type="entry name" value="Usp"/>
    <property type="match status" value="1"/>
</dbReference>
<protein>
    <submittedName>
        <fullName evidence="3">Universal stress protein</fullName>
    </submittedName>
</protein>
<dbReference type="PANTHER" id="PTHR46268:SF6">
    <property type="entry name" value="UNIVERSAL STRESS PROTEIN UP12"/>
    <property type="match status" value="1"/>
</dbReference>
<evidence type="ECO:0000256" key="1">
    <source>
        <dbReference type="ARBA" id="ARBA00008791"/>
    </source>
</evidence>
<evidence type="ECO:0000313" key="4">
    <source>
        <dbReference type="Proteomes" id="UP000472320"/>
    </source>
</evidence>
<keyword evidence="4" id="KW-1185">Reference proteome</keyword>
<accession>A0A6L6QNG4</accession>
<evidence type="ECO:0000313" key="3">
    <source>
        <dbReference type="EMBL" id="MTW13624.1"/>
    </source>
</evidence>
<dbReference type="InterPro" id="IPR014729">
    <property type="entry name" value="Rossmann-like_a/b/a_fold"/>
</dbReference>
<evidence type="ECO:0000259" key="2">
    <source>
        <dbReference type="Pfam" id="PF00582"/>
    </source>
</evidence>
<dbReference type="OrthoDB" id="5295044at2"/>
<gene>
    <name evidence="3" type="ORF">GM658_23725</name>
</gene>
<dbReference type="EMBL" id="WNKX01000024">
    <property type="protein sequence ID" value="MTW13624.1"/>
    <property type="molecule type" value="Genomic_DNA"/>
</dbReference>
<organism evidence="3 4">
    <name type="scientific">Massilia eburnea</name>
    <dbReference type="NCBI Taxonomy" id="1776165"/>
    <lineage>
        <taxon>Bacteria</taxon>
        <taxon>Pseudomonadati</taxon>
        <taxon>Pseudomonadota</taxon>
        <taxon>Betaproteobacteria</taxon>
        <taxon>Burkholderiales</taxon>
        <taxon>Oxalobacteraceae</taxon>
        <taxon>Telluria group</taxon>
        <taxon>Massilia</taxon>
    </lineage>
</organism>
<comment type="similarity">
    <text evidence="1">Belongs to the universal stress protein A family.</text>
</comment>
<dbReference type="CDD" id="cd00293">
    <property type="entry name" value="USP-like"/>
    <property type="match status" value="1"/>
</dbReference>
<feature type="domain" description="UspA" evidence="2">
    <location>
        <begin position="1"/>
        <end position="145"/>
    </location>
</feature>
<dbReference type="SUPFAM" id="SSF52402">
    <property type="entry name" value="Adenine nucleotide alpha hydrolases-like"/>
    <property type="match status" value="1"/>
</dbReference>
<name>A0A6L6QNG4_9BURK</name>
<sequence>MFKSILLPTDGSQLSERATATAIEFAKIHGARMTAVSVIQPLPFVPMADAAVLPDAGVFDREMRVNMQAGLDKVLAAASAAGVECDTVLGEAINPYEVIVKVAEERHCDIILMASHGRKGLNKLFLGSETQKVLAHTHLPVLVLR</sequence>
<dbReference type="PANTHER" id="PTHR46268">
    <property type="entry name" value="STRESS RESPONSE PROTEIN NHAX"/>
    <property type="match status" value="1"/>
</dbReference>
<dbReference type="Gene3D" id="3.40.50.620">
    <property type="entry name" value="HUPs"/>
    <property type="match status" value="1"/>
</dbReference>